<dbReference type="AlphaFoldDB" id="A0A1I3QAU5"/>
<feature type="compositionally biased region" description="Acidic residues" evidence="1">
    <location>
        <begin position="223"/>
        <end position="234"/>
    </location>
</feature>
<dbReference type="OMA" id="FTEQYTI"/>
<feature type="compositionally biased region" description="Basic and acidic residues" evidence="1">
    <location>
        <begin position="202"/>
        <end position="222"/>
    </location>
</feature>
<evidence type="ECO:0000256" key="1">
    <source>
        <dbReference type="SAM" id="MobiDB-lite"/>
    </source>
</evidence>
<evidence type="ECO:0000313" key="3">
    <source>
        <dbReference type="Proteomes" id="UP000182829"/>
    </source>
</evidence>
<dbReference type="OrthoDB" id="157587at2157"/>
<organism evidence="2 3">
    <name type="scientific">Natronobacterium gregoryi</name>
    <dbReference type="NCBI Taxonomy" id="44930"/>
    <lineage>
        <taxon>Archaea</taxon>
        <taxon>Methanobacteriati</taxon>
        <taxon>Methanobacteriota</taxon>
        <taxon>Stenosarchaea group</taxon>
        <taxon>Halobacteria</taxon>
        <taxon>Halobacteriales</taxon>
        <taxon>Natrialbaceae</taxon>
        <taxon>Natronobacterium</taxon>
    </lineage>
</organism>
<dbReference type="InterPro" id="IPR055969">
    <property type="entry name" value="DUF7547"/>
</dbReference>
<dbReference type="EMBL" id="FORO01000021">
    <property type="protein sequence ID" value="SFJ30497.1"/>
    <property type="molecule type" value="Genomic_DNA"/>
</dbReference>
<dbReference type="GeneID" id="14209603"/>
<gene>
    <name evidence="2" type="ORF">SAMN05443661_12131</name>
</gene>
<dbReference type="RefSeq" id="WP_005576611.1">
    <property type="nucleotide sequence ID" value="NZ_FORO01000021.1"/>
</dbReference>
<feature type="compositionally biased region" description="Basic and acidic residues" evidence="1">
    <location>
        <begin position="137"/>
        <end position="152"/>
    </location>
</feature>
<dbReference type="Proteomes" id="UP000182829">
    <property type="component" value="Unassembled WGS sequence"/>
</dbReference>
<proteinExistence type="predicted"/>
<feature type="region of interest" description="Disordered" evidence="1">
    <location>
        <begin position="137"/>
        <end position="248"/>
    </location>
</feature>
<name>A0A1I3QAU5_9EURY</name>
<protein>
    <submittedName>
        <fullName evidence="2">Uncharacterized protein</fullName>
    </submittedName>
</protein>
<feature type="compositionally biased region" description="Acidic residues" evidence="1">
    <location>
        <begin position="173"/>
        <end position="201"/>
    </location>
</feature>
<dbReference type="Pfam" id="PF24414">
    <property type="entry name" value="DUF7547"/>
    <property type="match status" value="1"/>
</dbReference>
<evidence type="ECO:0000313" key="2">
    <source>
        <dbReference type="EMBL" id="SFJ30497.1"/>
    </source>
</evidence>
<accession>A0A1I3QAU5</accession>
<feature type="region of interest" description="Disordered" evidence="1">
    <location>
        <begin position="81"/>
        <end position="101"/>
    </location>
</feature>
<feature type="region of interest" description="Disordered" evidence="1">
    <location>
        <begin position="22"/>
        <end position="41"/>
    </location>
</feature>
<sequence>MADTDEELAEAVRELRQTIDELRQELEPERSRRRPRLRPPTPREVLAFTDEIALPAALSVLEASVRALETFQRGLRLVRTEREASDRTTEATTAASDRAEQFRETTLSRLDTVLEDLQRAASEGALPADEEARDLLTEARRLRDEVDDRLQGDRAGSGDEASNWQGTGPVSIDVEEGAPPEPDSSEDEDEPDPSIDVEAELETLKDQYGPEEKRADDSLADRADDDSEANDSSEADSNGEGGESDDEN</sequence>
<reference evidence="2 3" key="1">
    <citation type="submission" date="2016-10" db="EMBL/GenBank/DDBJ databases">
        <authorList>
            <person name="de Groot N.N."/>
        </authorList>
    </citation>
    <scope>NUCLEOTIDE SEQUENCE [LARGE SCALE GENOMIC DNA]</scope>
    <source>
        <strain evidence="2 3">SP2</strain>
    </source>
</reference>